<organism evidence="2 3">
    <name type="scientific">Dendrobium chrysotoxum</name>
    <name type="common">Orchid</name>
    <dbReference type="NCBI Taxonomy" id="161865"/>
    <lineage>
        <taxon>Eukaryota</taxon>
        <taxon>Viridiplantae</taxon>
        <taxon>Streptophyta</taxon>
        <taxon>Embryophyta</taxon>
        <taxon>Tracheophyta</taxon>
        <taxon>Spermatophyta</taxon>
        <taxon>Magnoliopsida</taxon>
        <taxon>Liliopsida</taxon>
        <taxon>Asparagales</taxon>
        <taxon>Orchidaceae</taxon>
        <taxon>Epidendroideae</taxon>
        <taxon>Malaxideae</taxon>
        <taxon>Dendrobiinae</taxon>
        <taxon>Dendrobium</taxon>
    </lineage>
</organism>
<evidence type="ECO:0000313" key="3">
    <source>
        <dbReference type="Proteomes" id="UP000775213"/>
    </source>
</evidence>
<feature type="region of interest" description="Disordered" evidence="1">
    <location>
        <begin position="44"/>
        <end position="103"/>
    </location>
</feature>
<reference evidence="2 3" key="1">
    <citation type="journal article" date="2021" name="Hortic Res">
        <title>Chromosome-scale assembly of the Dendrobium chrysotoxum genome enhances the understanding of orchid evolution.</title>
        <authorList>
            <person name="Zhang Y."/>
            <person name="Zhang G.Q."/>
            <person name="Zhang D."/>
            <person name="Liu X.D."/>
            <person name="Xu X.Y."/>
            <person name="Sun W.H."/>
            <person name="Yu X."/>
            <person name="Zhu X."/>
            <person name="Wang Z.W."/>
            <person name="Zhao X."/>
            <person name="Zhong W.Y."/>
            <person name="Chen H."/>
            <person name="Yin W.L."/>
            <person name="Huang T."/>
            <person name="Niu S.C."/>
            <person name="Liu Z.J."/>
        </authorList>
    </citation>
    <scope>NUCLEOTIDE SEQUENCE [LARGE SCALE GENOMIC DNA]</scope>
    <source>
        <strain evidence="2">Lindl</strain>
    </source>
</reference>
<protein>
    <submittedName>
        <fullName evidence="2">Uncharacterized protein</fullName>
    </submittedName>
</protein>
<accession>A0AAV7HFM3</accession>
<sequence>MTIISGWHFSERDQLGAIFNCQPKKRSKGCNAYLHSKRASTVDFFKEVEEGEEEHGGEEEEEEEEENKEEEGIEVEEGRDIPTLKKKKGRLGRTGDVRSGLGV</sequence>
<comment type="caution">
    <text evidence="2">The sequence shown here is derived from an EMBL/GenBank/DDBJ whole genome shotgun (WGS) entry which is preliminary data.</text>
</comment>
<gene>
    <name evidence="2" type="ORF">IEQ34_004081</name>
</gene>
<name>A0AAV7HFM3_DENCH</name>
<feature type="compositionally biased region" description="Acidic residues" evidence="1">
    <location>
        <begin position="49"/>
        <end position="75"/>
    </location>
</feature>
<evidence type="ECO:0000313" key="2">
    <source>
        <dbReference type="EMBL" id="KAH0466843.1"/>
    </source>
</evidence>
<dbReference type="EMBL" id="JAGFBR010000005">
    <property type="protein sequence ID" value="KAH0466843.1"/>
    <property type="molecule type" value="Genomic_DNA"/>
</dbReference>
<evidence type="ECO:0000256" key="1">
    <source>
        <dbReference type="SAM" id="MobiDB-lite"/>
    </source>
</evidence>
<dbReference type="Proteomes" id="UP000775213">
    <property type="component" value="Unassembled WGS sequence"/>
</dbReference>
<dbReference type="AlphaFoldDB" id="A0AAV7HFM3"/>
<keyword evidence="3" id="KW-1185">Reference proteome</keyword>
<proteinExistence type="predicted"/>